<dbReference type="Pfam" id="PF02775">
    <property type="entry name" value="TPP_enzyme_C"/>
    <property type="match status" value="1"/>
</dbReference>
<keyword evidence="1" id="KW-0560">Oxidoreductase</keyword>
<dbReference type="PANTHER" id="PTHR42897:SF2">
    <property type="entry name" value="PYRUVATE SYNTHASE SUBUNIT PORB"/>
    <property type="match status" value="1"/>
</dbReference>
<reference evidence="3 4" key="1">
    <citation type="journal article" date="2016" name="Nat. Commun.">
        <title>Thousands of microbial genomes shed light on interconnected biogeochemical processes in an aquifer system.</title>
        <authorList>
            <person name="Anantharaman K."/>
            <person name="Brown C.T."/>
            <person name="Hug L.A."/>
            <person name="Sharon I."/>
            <person name="Castelle C.J."/>
            <person name="Probst A.J."/>
            <person name="Thomas B.C."/>
            <person name="Singh A."/>
            <person name="Wilkins M.J."/>
            <person name="Karaoz U."/>
            <person name="Brodie E.L."/>
            <person name="Williams K.H."/>
            <person name="Hubbard S.S."/>
            <person name="Banfield J.F."/>
        </authorList>
    </citation>
    <scope>NUCLEOTIDE SEQUENCE [LARGE SCALE GENOMIC DNA]</scope>
</reference>
<dbReference type="GO" id="GO:0016491">
    <property type="term" value="F:oxidoreductase activity"/>
    <property type="evidence" value="ECO:0007669"/>
    <property type="project" value="UniProtKB-KW"/>
</dbReference>
<dbReference type="GO" id="GO:0030976">
    <property type="term" value="F:thiamine pyrophosphate binding"/>
    <property type="evidence" value="ECO:0007669"/>
    <property type="project" value="InterPro"/>
</dbReference>
<name>A0A1F5S4L8_9BACT</name>
<dbReference type="Proteomes" id="UP000177407">
    <property type="component" value="Unassembled WGS sequence"/>
</dbReference>
<organism evidence="3 4">
    <name type="scientific">Candidatus Falkowbacteria bacterium RIFOXYA2_FULL_38_12</name>
    <dbReference type="NCBI Taxonomy" id="1797993"/>
    <lineage>
        <taxon>Bacteria</taxon>
        <taxon>Candidatus Falkowiibacteriota</taxon>
    </lineage>
</organism>
<protein>
    <recommendedName>
        <fullName evidence="2">Thiamine pyrophosphate enzyme TPP-binding domain-containing protein</fullName>
    </recommendedName>
</protein>
<evidence type="ECO:0000259" key="2">
    <source>
        <dbReference type="Pfam" id="PF02775"/>
    </source>
</evidence>
<dbReference type="Gene3D" id="3.40.50.970">
    <property type="match status" value="1"/>
</dbReference>
<feature type="domain" description="Thiamine pyrophosphate enzyme TPP-binding" evidence="2">
    <location>
        <begin position="42"/>
        <end position="221"/>
    </location>
</feature>
<dbReference type="InterPro" id="IPR051479">
    <property type="entry name" value="PorB-like"/>
</dbReference>
<dbReference type="SUPFAM" id="SSF52518">
    <property type="entry name" value="Thiamin diphosphate-binding fold (THDP-binding)"/>
    <property type="match status" value="1"/>
</dbReference>
<comment type="caution">
    <text evidence="3">The sequence shown here is derived from an EMBL/GenBank/DDBJ whole genome shotgun (WGS) entry which is preliminary data.</text>
</comment>
<dbReference type="PANTHER" id="PTHR42897">
    <property type="entry name" value="PYRUVATE SYNTHASE SUBUNIT PORB"/>
    <property type="match status" value="1"/>
</dbReference>
<sequence length="312" mass="34067">MQYKNTHLLSPGHRGCAGCGQLLAARHVVDALGKNTIVACATGCLEVTTTPYPESAWRVPWIHSLFENAPAVATGILSALKAKGVANFSSRQLERRLKSATPPVNTNVAVFAGDGSTFDIGFGALSGLWTRRDNILYVCFDNEAYMNTGNQYSGATPYGSATETSSANDSLGNDFFKKNMPKIAAAHNVSYIATSTIGYPEDIVAKVKKSLTFCGPRYIQILVGCVPGWGYNPELTIELGRLAHQSGHYPVLEIENGKLSKVMKVPAKRPQVEEYLKPQKRFSHLFKTDCGKEKIKQMQCLADQNVERYGLV</sequence>
<dbReference type="AlphaFoldDB" id="A0A1F5S4L8"/>
<evidence type="ECO:0000313" key="3">
    <source>
        <dbReference type="EMBL" id="OGF21644.1"/>
    </source>
</evidence>
<accession>A0A1F5S4L8</accession>
<proteinExistence type="predicted"/>
<gene>
    <name evidence="3" type="ORF">A2257_02505</name>
</gene>
<dbReference type="InterPro" id="IPR029061">
    <property type="entry name" value="THDP-binding"/>
</dbReference>
<dbReference type="InterPro" id="IPR011766">
    <property type="entry name" value="TPP_enzyme_TPP-bd"/>
</dbReference>
<evidence type="ECO:0000313" key="4">
    <source>
        <dbReference type="Proteomes" id="UP000177407"/>
    </source>
</evidence>
<dbReference type="EMBL" id="MFGA01000002">
    <property type="protein sequence ID" value="OGF21644.1"/>
    <property type="molecule type" value="Genomic_DNA"/>
</dbReference>
<evidence type="ECO:0000256" key="1">
    <source>
        <dbReference type="ARBA" id="ARBA00023002"/>
    </source>
</evidence>
<dbReference type="CDD" id="cd03376">
    <property type="entry name" value="TPP_PFOR_porB_like"/>
    <property type="match status" value="1"/>
</dbReference>